<keyword evidence="4" id="KW-0804">Transcription</keyword>
<dbReference type="Pfam" id="PF00126">
    <property type="entry name" value="HTH_1"/>
    <property type="match status" value="1"/>
</dbReference>
<dbReference type="Gene3D" id="1.10.10.10">
    <property type="entry name" value="Winged helix-like DNA-binding domain superfamily/Winged helix DNA-binding domain"/>
    <property type="match status" value="1"/>
</dbReference>
<dbReference type="Pfam" id="PF03466">
    <property type="entry name" value="LysR_substrate"/>
    <property type="match status" value="1"/>
</dbReference>
<reference evidence="6 7" key="6">
    <citation type="journal article" date="2011" name="Appl. Environ. Microbiol.">
        <title>Involvement of the azorhizobial chromosome partition gene (parA) in the onset of bacteroid differentiation during Sesbania rostrata stem nodule development.</title>
        <authorList>
            <person name="Liu CT."/>
            <person name="Lee KB."/>
            <person name="Wang YS."/>
            <person name="Peng MH."/>
            <person name="Lee KT."/>
            <person name="Suzuki S."/>
            <person name="Suzuki T."/>
            <person name="Oyaizu H."/>
        </authorList>
    </citation>
    <scope>NUCLEOTIDE SEQUENCE [LARGE SCALE GENOMIC DNA]</scope>
    <source>
        <strain evidence="7">ATCC 43989 / DSM 5975 / JCM 20966 / LMG 6465 / NBRC 14845 / NCIMB 13405 / ORS 571</strain>
    </source>
</reference>
<dbReference type="PRINTS" id="PR00039">
    <property type="entry name" value="HTHLYSR"/>
</dbReference>
<evidence type="ECO:0000256" key="4">
    <source>
        <dbReference type="ARBA" id="ARBA00023163"/>
    </source>
</evidence>
<dbReference type="PROSITE" id="PS50931">
    <property type="entry name" value="HTH_LYSR"/>
    <property type="match status" value="1"/>
</dbReference>
<dbReference type="InterPro" id="IPR058163">
    <property type="entry name" value="LysR-type_TF_proteobact-type"/>
</dbReference>
<organism evidence="6 7">
    <name type="scientific">Azorhizobium caulinodans (strain ATCC 43989 / DSM 5975 / JCM 20966 / LMG 6465 / NBRC 14845 / NCIMB 13405 / ORS 571)</name>
    <dbReference type="NCBI Taxonomy" id="438753"/>
    <lineage>
        <taxon>Bacteria</taxon>
        <taxon>Pseudomonadati</taxon>
        <taxon>Pseudomonadota</taxon>
        <taxon>Alphaproteobacteria</taxon>
        <taxon>Hyphomicrobiales</taxon>
        <taxon>Xanthobacteraceae</taxon>
        <taxon>Azorhizobium</taxon>
    </lineage>
</organism>
<dbReference type="InterPro" id="IPR000847">
    <property type="entry name" value="LysR_HTH_N"/>
</dbReference>
<reference evidence="6 7" key="5">
    <citation type="journal article" date="2010" name="Appl. Environ. Microbiol.">
        <title>phrR-like gene praR of Azorhizobium caulinodans ORS571 is essential for symbiosis with Sesbania rostrata and is involved in expression of reb genes.</title>
        <authorList>
            <person name="Akiba N."/>
            <person name="Aono T."/>
            <person name="Toyazaki H."/>
            <person name="Sato S."/>
            <person name="Oyaizu H."/>
        </authorList>
    </citation>
    <scope>NUCLEOTIDE SEQUENCE [LARGE SCALE GENOMIC DNA]</scope>
    <source>
        <strain evidence="7">ATCC 43989 / DSM 5975 / JCM 20966 / LMG 6465 / NBRC 14845 / NCIMB 13405 / ORS 571</strain>
    </source>
</reference>
<dbReference type="InterPro" id="IPR036390">
    <property type="entry name" value="WH_DNA-bd_sf"/>
</dbReference>
<dbReference type="eggNOG" id="COG0583">
    <property type="taxonomic scope" value="Bacteria"/>
</dbReference>
<reference evidence="6 7" key="1">
    <citation type="journal article" date="2007" name="Appl. Environ. Microbiol.">
        <title>Rhizobial factors required for stem nodule maturation and maintenance in Sesbania rostrata-Azorhizobium caulinodans ORS571 symbiosis.</title>
        <authorList>
            <person name="Suzuki S."/>
            <person name="Aono T."/>
            <person name="Lee KB."/>
            <person name="Suzuki T."/>
            <person name="Liu CT."/>
            <person name="Miwa H."/>
            <person name="Wakao S."/>
            <person name="Iki T."/>
            <person name="Oyaizu H."/>
        </authorList>
    </citation>
    <scope>NUCLEOTIDE SEQUENCE [LARGE SCALE GENOMIC DNA]</scope>
    <source>
        <strain evidence="7">ATCC 43989 / DSM 5975 / JCM 20966 / LMG 6465 / NBRC 14845 / NCIMB 13405 / ORS 571</strain>
    </source>
</reference>
<dbReference type="Gene3D" id="3.40.190.10">
    <property type="entry name" value="Periplasmic binding protein-like II"/>
    <property type="match status" value="2"/>
</dbReference>
<dbReference type="Proteomes" id="UP000000270">
    <property type="component" value="Chromosome"/>
</dbReference>
<dbReference type="EMBL" id="AP009384">
    <property type="protein sequence ID" value="BAF90176.1"/>
    <property type="molecule type" value="Genomic_DNA"/>
</dbReference>
<dbReference type="SUPFAM" id="SSF46785">
    <property type="entry name" value="Winged helix' DNA-binding domain"/>
    <property type="match status" value="1"/>
</dbReference>
<dbReference type="GO" id="GO:0006351">
    <property type="term" value="P:DNA-templated transcription"/>
    <property type="evidence" value="ECO:0007669"/>
    <property type="project" value="TreeGrafter"/>
</dbReference>
<dbReference type="HOGENOM" id="CLU_039613_37_1_5"/>
<dbReference type="AlphaFoldDB" id="A8HSF9"/>
<dbReference type="SUPFAM" id="SSF53850">
    <property type="entry name" value="Periplasmic binding protein-like II"/>
    <property type="match status" value="1"/>
</dbReference>
<dbReference type="InterPro" id="IPR005119">
    <property type="entry name" value="LysR_subst-bd"/>
</dbReference>
<reference evidence="7" key="2">
    <citation type="submission" date="2007-04" db="EMBL/GenBank/DDBJ databases">
        <title>Complete genome sequence of the nitrogen-fixing bacterium Azorhizobium caulinodans ORS571.</title>
        <authorList>
            <person name="Lee K.B."/>
            <person name="Backer P.D."/>
            <person name="Aono T."/>
            <person name="Liu C.T."/>
            <person name="Suzuki S."/>
            <person name="Suzuki T."/>
            <person name="Kaneko T."/>
            <person name="Yamada M."/>
            <person name="Tabata S."/>
            <person name="Kupfer D.M."/>
            <person name="Najar F.Z."/>
            <person name="Wiley G.B."/>
            <person name="Roe B."/>
            <person name="Binnewies T."/>
            <person name="Ussery D."/>
            <person name="Vereecke D."/>
            <person name="Gevers D."/>
            <person name="Holsters M."/>
            <person name="Oyaizu H."/>
        </authorList>
    </citation>
    <scope>NUCLEOTIDE SEQUENCE [LARGE SCALE GENOMIC DNA]</scope>
    <source>
        <strain evidence="7">ATCC 43989 / DSM 5975 / JCM 20966 / LMG 6465 / NBRC 14845 / NCIMB 13405 / ORS 571</strain>
    </source>
</reference>
<accession>A8HSF9</accession>
<dbReference type="KEGG" id="azc:AZC_4178"/>
<evidence type="ECO:0000259" key="5">
    <source>
        <dbReference type="PROSITE" id="PS50931"/>
    </source>
</evidence>
<evidence type="ECO:0000313" key="6">
    <source>
        <dbReference type="EMBL" id="BAF90176.1"/>
    </source>
</evidence>
<dbReference type="PANTHER" id="PTHR30537">
    <property type="entry name" value="HTH-TYPE TRANSCRIPTIONAL REGULATOR"/>
    <property type="match status" value="1"/>
</dbReference>
<sequence length="357" mass="39442">MTVCRAAFGAGNRRWHRHIMAAHEGRAGGAENFFEPRGCQAISCQEVMSFRNDRVRHRFLPSISTLTAFEAAARHQSFSRAAAELHLTQGAVSRQIRHLEEQIGLDLFERVRQRVVLTDGGRLYLAEIRPLLQALSDATQRAMTYAGGAGSIQLAVLPTFATRWLMPRLPDFLARFPDITINFISRIAPFDFAAEPLDAAIHYGDPVWPGAICEHLMDEEVVPVCSPAFRDRHALDRPERLAGVVLLQQTTRPHLWDEWLALAGASHPSPFRGPRFEQFTMIAEAAAAGLGVGLVPRFFVEEEVAQGRLVLPFDRPMCSDKAYYVVYPEAKAGGGAVTAFARWIVAAAHAAPQPPSA</sequence>
<reference evidence="6 7" key="3">
    <citation type="journal article" date="2008" name="BMC Genomics">
        <title>The genome of the versatile nitrogen fixer Azorhizobium caulinodans ORS571.</title>
        <authorList>
            <person name="Lee KB."/>
            <person name="Backer P.D."/>
            <person name="Aono T."/>
            <person name="Liu CT."/>
            <person name="Suzuki S."/>
            <person name="Suzuki T."/>
            <person name="Kaneko T."/>
            <person name="Yamada M."/>
            <person name="Tabata S."/>
            <person name="Kupfer D.M."/>
            <person name="Najar F.Z."/>
            <person name="Wiley G.B."/>
            <person name="Roe B."/>
            <person name="Binnewies T.T."/>
            <person name="Ussery D.W."/>
            <person name="D'Haeze W."/>
            <person name="Herder J.D."/>
            <person name="Gevers D."/>
            <person name="Vereecke D."/>
            <person name="Holsters M."/>
            <person name="Oyaizu H."/>
        </authorList>
    </citation>
    <scope>NUCLEOTIDE SEQUENCE [LARGE SCALE GENOMIC DNA]</scope>
    <source>
        <strain evidence="7">ATCC 43989 / DSM 5975 / JCM 20966 / LMG 6465 / NBRC 14845 / NCIMB 13405 / ORS 571</strain>
    </source>
</reference>
<feature type="domain" description="HTH lysR-type" evidence="5">
    <location>
        <begin position="61"/>
        <end position="118"/>
    </location>
</feature>
<dbReference type="FunFam" id="1.10.10.10:FF:000038">
    <property type="entry name" value="Glycine cleavage system transcriptional activator"/>
    <property type="match status" value="1"/>
</dbReference>
<gene>
    <name evidence="6" type="primary">lysR</name>
    <name evidence="6" type="ordered locus">AZC_4178</name>
</gene>
<dbReference type="GO" id="GO:0003700">
    <property type="term" value="F:DNA-binding transcription factor activity"/>
    <property type="evidence" value="ECO:0007669"/>
    <property type="project" value="InterPro"/>
</dbReference>
<evidence type="ECO:0000256" key="1">
    <source>
        <dbReference type="ARBA" id="ARBA00009437"/>
    </source>
</evidence>
<keyword evidence="7" id="KW-1185">Reference proteome</keyword>
<comment type="similarity">
    <text evidence="1">Belongs to the LysR transcriptional regulatory family.</text>
</comment>
<dbReference type="CDD" id="cd08481">
    <property type="entry name" value="PBP2_GcdR_like"/>
    <property type="match status" value="1"/>
</dbReference>
<keyword evidence="2" id="KW-0805">Transcription regulation</keyword>
<proteinExistence type="inferred from homology"/>
<dbReference type="FunFam" id="3.40.190.10:FF:000017">
    <property type="entry name" value="Glycine cleavage system transcriptional activator"/>
    <property type="match status" value="1"/>
</dbReference>
<dbReference type="NCBIfam" id="NF008352">
    <property type="entry name" value="PRK11139.1"/>
    <property type="match status" value="1"/>
</dbReference>
<evidence type="ECO:0000313" key="7">
    <source>
        <dbReference type="Proteomes" id="UP000000270"/>
    </source>
</evidence>
<evidence type="ECO:0000256" key="3">
    <source>
        <dbReference type="ARBA" id="ARBA00023125"/>
    </source>
</evidence>
<reference evidence="6 7" key="4">
    <citation type="journal article" date="2009" name="Appl. Environ. Microbiol.">
        <title>Comparative genome-wide transcriptional profiling of Azorhizobium caulinodans ORS571 grown under free-living and symbiotic conditions.</title>
        <authorList>
            <person name="Tsukada S."/>
            <person name="Aono T."/>
            <person name="Akiba N."/>
            <person name="Lee KB."/>
            <person name="Liu CT."/>
            <person name="Toyazaki H."/>
            <person name="Oyaizu H."/>
        </authorList>
    </citation>
    <scope>NUCLEOTIDE SEQUENCE [LARGE SCALE GENOMIC DNA]</scope>
    <source>
        <strain evidence="7">ATCC 43989 / DSM 5975 / JCM 20966 / LMG 6465 / NBRC 14845 / NCIMB 13405 / ORS 571</strain>
    </source>
</reference>
<evidence type="ECO:0000256" key="2">
    <source>
        <dbReference type="ARBA" id="ARBA00023015"/>
    </source>
</evidence>
<name>A8HSF9_AZOC5</name>
<protein>
    <submittedName>
        <fullName evidence="6">Transcriptional regulator</fullName>
    </submittedName>
</protein>
<dbReference type="PANTHER" id="PTHR30537:SF26">
    <property type="entry name" value="GLYCINE CLEAVAGE SYSTEM TRANSCRIPTIONAL ACTIVATOR"/>
    <property type="match status" value="1"/>
</dbReference>
<dbReference type="GO" id="GO:0043565">
    <property type="term" value="F:sequence-specific DNA binding"/>
    <property type="evidence" value="ECO:0007669"/>
    <property type="project" value="TreeGrafter"/>
</dbReference>
<keyword evidence="3" id="KW-0238">DNA-binding</keyword>
<dbReference type="STRING" id="438753.AZC_4178"/>
<dbReference type="InterPro" id="IPR036388">
    <property type="entry name" value="WH-like_DNA-bd_sf"/>
</dbReference>